<accession>A0A8H3NUT3</accession>
<protein>
    <submittedName>
        <fullName evidence="2">Uncharacterized protein</fullName>
    </submittedName>
</protein>
<evidence type="ECO:0000313" key="2">
    <source>
        <dbReference type="EMBL" id="GFF40613.1"/>
    </source>
</evidence>
<proteinExistence type="predicted"/>
<organism evidence="2 3">
    <name type="scientific">Aspergillus udagawae</name>
    <dbReference type="NCBI Taxonomy" id="91492"/>
    <lineage>
        <taxon>Eukaryota</taxon>
        <taxon>Fungi</taxon>
        <taxon>Dikarya</taxon>
        <taxon>Ascomycota</taxon>
        <taxon>Pezizomycotina</taxon>
        <taxon>Eurotiomycetes</taxon>
        <taxon>Eurotiomycetidae</taxon>
        <taxon>Eurotiales</taxon>
        <taxon>Aspergillaceae</taxon>
        <taxon>Aspergillus</taxon>
        <taxon>Aspergillus subgen. Fumigati</taxon>
    </lineage>
</organism>
<reference evidence="2 3" key="1">
    <citation type="submission" date="2020-01" db="EMBL/GenBank/DDBJ databases">
        <title>Draft genome sequence of Aspergillus udagawae IFM 46972.</title>
        <authorList>
            <person name="Takahashi H."/>
            <person name="Yaguchi T."/>
        </authorList>
    </citation>
    <scope>NUCLEOTIDE SEQUENCE [LARGE SCALE GENOMIC DNA]</scope>
    <source>
        <strain evidence="2 3">IFM 46972</strain>
    </source>
</reference>
<feature type="signal peptide" evidence="1">
    <location>
        <begin position="1"/>
        <end position="19"/>
    </location>
</feature>
<evidence type="ECO:0000313" key="3">
    <source>
        <dbReference type="Proteomes" id="UP000465221"/>
    </source>
</evidence>
<keyword evidence="1" id="KW-0732">Signal</keyword>
<gene>
    <name evidence="2" type="ORF">IFM46972_06267</name>
</gene>
<dbReference type="Proteomes" id="UP000465221">
    <property type="component" value="Unassembled WGS sequence"/>
</dbReference>
<feature type="chain" id="PRO_5034195825" evidence="1">
    <location>
        <begin position="20"/>
        <end position="66"/>
    </location>
</feature>
<sequence length="66" mass="7100">MQLNKVIIFSFLALQTTYALPVANPDPQTLQEICCSLLDEMAAAASAATTAALEAAELQLQMVWSE</sequence>
<comment type="caution">
    <text evidence="2">The sequence shown here is derived from an EMBL/GenBank/DDBJ whole genome shotgun (WGS) entry which is preliminary data.</text>
</comment>
<dbReference type="AlphaFoldDB" id="A0A8H3NUT3"/>
<dbReference type="EMBL" id="BLKC01000042">
    <property type="protein sequence ID" value="GFF40613.1"/>
    <property type="molecule type" value="Genomic_DNA"/>
</dbReference>
<name>A0A8H3NUT3_9EURO</name>
<evidence type="ECO:0000256" key="1">
    <source>
        <dbReference type="SAM" id="SignalP"/>
    </source>
</evidence>